<proteinExistence type="predicted"/>
<dbReference type="AlphaFoldDB" id="A5G0A9"/>
<dbReference type="InterPro" id="IPR050923">
    <property type="entry name" value="Cell_Proc_Reg/RNA_Proc"/>
</dbReference>
<accession>A5G0A9</accession>
<dbReference type="PANTHER" id="PTHR23308">
    <property type="entry name" value="NUCLEAR INHIBITOR OF PROTEIN PHOSPHATASE-1"/>
    <property type="match status" value="1"/>
</dbReference>
<dbReference type="eggNOG" id="COG3456">
    <property type="taxonomic scope" value="Bacteria"/>
</dbReference>
<protein>
    <submittedName>
        <fullName evidence="3">Putative FHA domain containing protein</fullName>
    </submittedName>
</protein>
<gene>
    <name evidence="3" type="ordered locus">Acry_2092</name>
</gene>
<dbReference type="InterPro" id="IPR017735">
    <property type="entry name" value="T6SS_FHA"/>
</dbReference>
<dbReference type="NCBIfam" id="TIGR03354">
    <property type="entry name" value="VI_FHA"/>
    <property type="match status" value="1"/>
</dbReference>
<dbReference type="RefSeq" id="WP_012039809.1">
    <property type="nucleotide sequence ID" value="NC_009484.1"/>
</dbReference>
<dbReference type="Pfam" id="PF20232">
    <property type="entry name" value="T6SS_FHA_C"/>
    <property type="match status" value="1"/>
</dbReference>
<name>A5G0A9_ACICJ</name>
<dbReference type="STRING" id="349163.Acry_2092"/>
<dbReference type="InterPro" id="IPR046883">
    <property type="entry name" value="T6SS_FHA_C"/>
</dbReference>
<dbReference type="CDD" id="cd00060">
    <property type="entry name" value="FHA"/>
    <property type="match status" value="1"/>
</dbReference>
<keyword evidence="4" id="KW-1185">Reference proteome</keyword>
<dbReference type="Gene3D" id="2.60.200.20">
    <property type="match status" value="1"/>
</dbReference>
<dbReference type="KEGG" id="acr:Acry_2092"/>
<evidence type="ECO:0000259" key="2">
    <source>
        <dbReference type="PROSITE" id="PS50006"/>
    </source>
</evidence>
<sequence>MTLTLSVLRCPDAAPPETRSIEGGEFRIGRGPDNDWVLTDPDRVLSKRHCVIAWRAGAWQIADTSTNGTFVNQDIEPLGAGRVHALSDGDRIRLGSYEIEARLVERGFGDAGYGGGFGAAPATRPDPFADPFGEDPFAKPAAPVSSPVSDEWFGGGNSISMPDDFAGLPDDDALFGPTPVPDHSPAQNDVFRPAPMAPKLLPDDWDLGLEPGANTASAGPAWTAPSPLPPPAEIQPPPPAAPAPPAPLPPAPLPPAPVPAAPVPAGAPGGDLLRIFLEAAGMDGLPPPADPELLMRRLAGLFRAMVGGLRQVMIARAAIKGEFRIEQTMIRARGNNPLKFSADDDDAMAALIGLGRRTSDLQAEEAVRDALRDIRLHEIAVMSGMQAAVRALFARLDPAPLRAEAESARALLPAQRKARAFEAYETLYGQLSAALADDFDNVFGKTFARAYERALSDAEASET</sequence>
<feature type="compositionally biased region" description="Pro residues" evidence="1">
    <location>
        <begin position="226"/>
        <end position="253"/>
    </location>
</feature>
<dbReference type="EMBL" id="CP000697">
    <property type="protein sequence ID" value="ABQ31291.1"/>
    <property type="molecule type" value="Genomic_DNA"/>
</dbReference>
<evidence type="ECO:0000256" key="1">
    <source>
        <dbReference type="SAM" id="MobiDB-lite"/>
    </source>
</evidence>
<dbReference type="eggNOG" id="COG1716">
    <property type="taxonomic scope" value="Bacteria"/>
</dbReference>
<dbReference type="InterPro" id="IPR008984">
    <property type="entry name" value="SMAD_FHA_dom_sf"/>
</dbReference>
<reference evidence="3 4" key="1">
    <citation type="submission" date="2007-05" db="EMBL/GenBank/DDBJ databases">
        <title>Complete sequence of chromosome of Acidiphilium cryptum JF-5.</title>
        <authorList>
            <consortium name="US DOE Joint Genome Institute"/>
            <person name="Copeland A."/>
            <person name="Lucas S."/>
            <person name="Lapidus A."/>
            <person name="Barry K."/>
            <person name="Detter J.C."/>
            <person name="Glavina del Rio T."/>
            <person name="Hammon N."/>
            <person name="Israni S."/>
            <person name="Dalin E."/>
            <person name="Tice H."/>
            <person name="Pitluck S."/>
            <person name="Sims D."/>
            <person name="Brettin T."/>
            <person name="Bruce D."/>
            <person name="Han C."/>
            <person name="Schmutz J."/>
            <person name="Larimer F."/>
            <person name="Land M."/>
            <person name="Hauser L."/>
            <person name="Kyrpides N."/>
            <person name="Kim E."/>
            <person name="Magnuson T."/>
            <person name="Richardson P."/>
        </authorList>
    </citation>
    <scope>NUCLEOTIDE SEQUENCE [LARGE SCALE GENOMIC DNA]</scope>
    <source>
        <strain evidence="3 4">JF-5</strain>
    </source>
</reference>
<dbReference type="InterPro" id="IPR000253">
    <property type="entry name" value="FHA_dom"/>
</dbReference>
<dbReference type="SUPFAM" id="SSF49879">
    <property type="entry name" value="SMAD/FHA domain"/>
    <property type="match status" value="1"/>
</dbReference>
<dbReference type="Pfam" id="PF00498">
    <property type="entry name" value="FHA"/>
    <property type="match status" value="1"/>
</dbReference>
<dbReference type="PROSITE" id="PS50006">
    <property type="entry name" value="FHA_DOMAIN"/>
    <property type="match status" value="1"/>
</dbReference>
<feature type="region of interest" description="Disordered" evidence="1">
    <location>
        <begin position="174"/>
        <end position="253"/>
    </location>
</feature>
<dbReference type="SMART" id="SM00240">
    <property type="entry name" value="FHA"/>
    <property type="match status" value="1"/>
</dbReference>
<organism evidence="3 4">
    <name type="scientific">Acidiphilium cryptum (strain JF-5)</name>
    <dbReference type="NCBI Taxonomy" id="349163"/>
    <lineage>
        <taxon>Bacteria</taxon>
        <taxon>Pseudomonadati</taxon>
        <taxon>Pseudomonadota</taxon>
        <taxon>Alphaproteobacteria</taxon>
        <taxon>Acetobacterales</taxon>
        <taxon>Acidocellaceae</taxon>
        <taxon>Acidiphilium</taxon>
    </lineage>
</organism>
<evidence type="ECO:0000313" key="4">
    <source>
        <dbReference type="Proteomes" id="UP000000245"/>
    </source>
</evidence>
<feature type="domain" description="FHA" evidence="2">
    <location>
        <begin position="26"/>
        <end position="72"/>
    </location>
</feature>
<dbReference type="Proteomes" id="UP000000245">
    <property type="component" value="Chromosome"/>
</dbReference>
<dbReference type="HOGENOM" id="CLU_023667_2_1_5"/>
<evidence type="ECO:0000313" key="3">
    <source>
        <dbReference type="EMBL" id="ABQ31291.1"/>
    </source>
</evidence>